<dbReference type="AlphaFoldDB" id="A0A0R3SY61"/>
<reference evidence="3" key="1">
    <citation type="submission" date="2017-02" db="UniProtKB">
        <authorList>
            <consortium name="WormBaseParasite"/>
        </authorList>
    </citation>
    <scope>IDENTIFICATION</scope>
</reference>
<dbReference type="Proteomes" id="UP000274504">
    <property type="component" value="Unassembled WGS sequence"/>
</dbReference>
<accession>A0A0R3SY61</accession>
<evidence type="ECO:0000313" key="1">
    <source>
        <dbReference type="EMBL" id="VDL63827.1"/>
    </source>
</evidence>
<name>A0A0R3SY61_HYMDI</name>
<dbReference type="WBParaSite" id="HDID_0001070601-mRNA-1">
    <property type="protein sequence ID" value="HDID_0001070601-mRNA-1"/>
    <property type="gene ID" value="HDID_0001070601"/>
</dbReference>
<organism evidence="3">
    <name type="scientific">Hymenolepis diminuta</name>
    <name type="common">Rat tapeworm</name>
    <dbReference type="NCBI Taxonomy" id="6216"/>
    <lineage>
        <taxon>Eukaryota</taxon>
        <taxon>Metazoa</taxon>
        <taxon>Spiralia</taxon>
        <taxon>Lophotrochozoa</taxon>
        <taxon>Platyhelminthes</taxon>
        <taxon>Cestoda</taxon>
        <taxon>Eucestoda</taxon>
        <taxon>Cyclophyllidea</taxon>
        <taxon>Hymenolepididae</taxon>
        <taxon>Hymenolepis</taxon>
    </lineage>
</organism>
<protein>
    <submittedName>
        <fullName evidence="3">BPTI/Kunitz inhibitor domain-containing protein</fullName>
    </submittedName>
</protein>
<reference evidence="1 2" key="2">
    <citation type="submission" date="2018-11" db="EMBL/GenBank/DDBJ databases">
        <authorList>
            <consortium name="Pathogen Informatics"/>
        </authorList>
    </citation>
    <scope>NUCLEOTIDE SEQUENCE [LARGE SCALE GENOMIC DNA]</scope>
</reference>
<sequence>MPVAPQMNIPGRIQLTSILTEKPWFIGFCENGRPFANEMAYNGGCIKSQLPGAWNMLHICAPIPTYCINPGCISSNETKSRGRKCSEYCRLVIECKHVPERIIKEEFGGS</sequence>
<dbReference type="EMBL" id="UYSG01011855">
    <property type="protein sequence ID" value="VDL63827.1"/>
    <property type="molecule type" value="Genomic_DNA"/>
</dbReference>
<evidence type="ECO:0000313" key="2">
    <source>
        <dbReference type="Proteomes" id="UP000274504"/>
    </source>
</evidence>
<proteinExistence type="predicted"/>
<evidence type="ECO:0000313" key="3">
    <source>
        <dbReference type="WBParaSite" id="HDID_0001070601-mRNA-1"/>
    </source>
</evidence>
<gene>
    <name evidence="1" type="ORF">HDID_LOCUS10704</name>
</gene>